<accession>A0ABX8GVM9</accession>
<evidence type="ECO:0000313" key="4">
    <source>
        <dbReference type="Proteomes" id="UP000682802"/>
    </source>
</evidence>
<gene>
    <name evidence="3" type="ORF">KM029_01135</name>
</gene>
<reference evidence="3 4" key="1">
    <citation type="submission" date="2021-05" db="EMBL/GenBank/DDBJ databases">
        <title>Comparative genomic studies on the polysaccharide-degrading batcterial strains of the Flammeovirga genus.</title>
        <authorList>
            <person name="Zewei F."/>
            <person name="Zheng Z."/>
            <person name="Yu L."/>
            <person name="Ruyue G."/>
            <person name="Yanhong M."/>
            <person name="Yuanyuan C."/>
            <person name="Jingyan G."/>
            <person name="Wenjun H."/>
        </authorList>
    </citation>
    <scope>NUCLEOTIDE SEQUENCE [LARGE SCALE GENOMIC DNA]</scope>
    <source>
        <strain evidence="3 4">YS10</strain>
    </source>
</reference>
<evidence type="ECO:0000259" key="2">
    <source>
        <dbReference type="Pfam" id="PF13568"/>
    </source>
</evidence>
<dbReference type="Proteomes" id="UP000682802">
    <property type="component" value="Chromosome 1"/>
</dbReference>
<feature type="domain" description="Outer membrane protein beta-barrel" evidence="2">
    <location>
        <begin position="21"/>
        <end position="221"/>
    </location>
</feature>
<feature type="signal peptide" evidence="1">
    <location>
        <begin position="1"/>
        <end position="22"/>
    </location>
</feature>
<keyword evidence="1" id="KW-0732">Signal</keyword>
<sequence>MKISKILAVLFCTAFFTSPLFAQEETASKLRFGGRLGFNLGASVPMYFQNMPDRFSWNTGFNPSFGLVGEYKLKKDRSFIHFELLYTRKGNSTTAHVVDQNFFISNTLASVTGEVATNINLNYIEIPIQFKTNISKKDNGLYVVAGLYFAYMVDGSFDGTVFTGSTIKDSSGEYPVGKDTPYDYSADLVNFDWGAQFGIQKEIGDHFTVDTQISWGFNGIFPQGYEIVDPNLFNLYGKIGMTYKL</sequence>
<keyword evidence="4" id="KW-1185">Reference proteome</keyword>
<organism evidence="3 4">
    <name type="scientific">Flammeovirga kamogawensis</name>
    <dbReference type="NCBI Taxonomy" id="373891"/>
    <lineage>
        <taxon>Bacteria</taxon>
        <taxon>Pseudomonadati</taxon>
        <taxon>Bacteroidota</taxon>
        <taxon>Cytophagia</taxon>
        <taxon>Cytophagales</taxon>
        <taxon>Flammeovirgaceae</taxon>
        <taxon>Flammeovirga</taxon>
    </lineage>
</organism>
<dbReference type="EMBL" id="CP076128">
    <property type="protein sequence ID" value="QWG07571.1"/>
    <property type="molecule type" value="Genomic_DNA"/>
</dbReference>
<dbReference type="Pfam" id="PF13568">
    <property type="entry name" value="OMP_b-brl_2"/>
    <property type="match status" value="1"/>
</dbReference>
<dbReference type="RefSeq" id="WP_144074959.1">
    <property type="nucleotide sequence ID" value="NZ_CP076128.1"/>
</dbReference>
<feature type="chain" id="PRO_5046052150" evidence="1">
    <location>
        <begin position="23"/>
        <end position="245"/>
    </location>
</feature>
<dbReference type="InterPro" id="IPR025665">
    <property type="entry name" value="Beta-barrel_OMP_2"/>
</dbReference>
<protein>
    <submittedName>
        <fullName evidence="3">PorT family protein</fullName>
    </submittedName>
</protein>
<proteinExistence type="predicted"/>
<evidence type="ECO:0000313" key="3">
    <source>
        <dbReference type="EMBL" id="QWG07571.1"/>
    </source>
</evidence>
<evidence type="ECO:0000256" key="1">
    <source>
        <dbReference type="SAM" id="SignalP"/>
    </source>
</evidence>
<name>A0ABX8GVM9_9BACT</name>